<dbReference type="Pfam" id="PF03168">
    <property type="entry name" value="LEA_2"/>
    <property type="match status" value="1"/>
</dbReference>
<accession>A0A151U886</accession>
<proteinExistence type="predicted"/>
<keyword evidence="2" id="KW-1133">Transmembrane helix</keyword>
<evidence type="ECO:0000256" key="2">
    <source>
        <dbReference type="SAM" id="Phobius"/>
    </source>
</evidence>
<dbReference type="OMA" id="THHVEAK"/>
<feature type="region of interest" description="Disordered" evidence="1">
    <location>
        <begin position="1"/>
        <end position="20"/>
    </location>
</feature>
<feature type="domain" description="Late embryogenesis abundant protein LEA-2 subgroup" evidence="3">
    <location>
        <begin position="82"/>
        <end position="189"/>
    </location>
</feature>
<dbReference type="EMBL" id="CM003604">
    <property type="protein sequence ID" value="KYP75497.1"/>
    <property type="molecule type" value="Genomic_DNA"/>
</dbReference>
<dbReference type="InterPro" id="IPR004864">
    <property type="entry name" value="LEA_2"/>
</dbReference>
<evidence type="ECO:0000259" key="3">
    <source>
        <dbReference type="Pfam" id="PF03168"/>
    </source>
</evidence>
<dbReference type="STRING" id="3821.A0A151U886"/>
<dbReference type="SUPFAM" id="SSF117070">
    <property type="entry name" value="LEA14-like"/>
    <property type="match status" value="1"/>
</dbReference>
<organism evidence="4 5">
    <name type="scientific">Cajanus cajan</name>
    <name type="common">Pigeon pea</name>
    <name type="synonym">Cajanus indicus</name>
    <dbReference type="NCBI Taxonomy" id="3821"/>
    <lineage>
        <taxon>Eukaryota</taxon>
        <taxon>Viridiplantae</taxon>
        <taxon>Streptophyta</taxon>
        <taxon>Embryophyta</taxon>
        <taxon>Tracheophyta</taxon>
        <taxon>Spermatophyta</taxon>
        <taxon>Magnoliopsida</taxon>
        <taxon>eudicotyledons</taxon>
        <taxon>Gunneridae</taxon>
        <taxon>Pentapetalae</taxon>
        <taxon>rosids</taxon>
        <taxon>fabids</taxon>
        <taxon>Fabales</taxon>
        <taxon>Fabaceae</taxon>
        <taxon>Papilionoideae</taxon>
        <taxon>50 kb inversion clade</taxon>
        <taxon>NPAAA clade</taxon>
        <taxon>indigoferoid/millettioid clade</taxon>
        <taxon>Phaseoleae</taxon>
        <taxon>Cajanus</taxon>
    </lineage>
</organism>
<reference evidence="4 5" key="1">
    <citation type="journal article" date="2012" name="Nat. Biotechnol.">
        <title>Draft genome sequence of pigeonpea (Cajanus cajan), an orphan legume crop of resource-poor farmers.</title>
        <authorList>
            <person name="Varshney R.K."/>
            <person name="Chen W."/>
            <person name="Li Y."/>
            <person name="Bharti A.K."/>
            <person name="Saxena R.K."/>
            <person name="Schlueter J.A."/>
            <person name="Donoghue M.T."/>
            <person name="Azam S."/>
            <person name="Fan G."/>
            <person name="Whaley A.M."/>
            <person name="Farmer A.D."/>
            <person name="Sheridan J."/>
            <person name="Iwata A."/>
            <person name="Tuteja R."/>
            <person name="Penmetsa R.V."/>
            <person name="Wu W."/>
            <person name="Upadhyaya H.D."/>
            <person name="Yang S.P."/>
            <person name="Shah T."/>
            <person name="Saxena K.B."/>
            <person name="Michael T."/>
            <person name="McCombie W.R."/>
            <person name="Yang B."/>
            <person name="Zhang G."/>
            <person name="Yang H."/>
            <person name="Wang J."/>
            <person name="Spillane C."/>
            <person name="Cook D.R."/>
            <person name="May G.D."/>
            <person name="Xu X."/>
            <person name="Jackson S.A."/>
        </authorList>
    </citation>
    <scope>NUCLEOTIDE SEQUENCE [LARGE SCALE GENOMIC DNA]</scope>
    <source>
        <strain evidence="5">cv. Asha</strain>
    </source>
</reference>
<dbReference type="InterPro" id="IPR055301">
    <property type="entry name" value="Lea14-like_2"/>
</dbReference>
<evidence type="ECO:0000313" key="4">
    <source>
        <dbReference type="EMBL" id="KYP75497.1"/>
    </source>
</evidence>
<name>A0A151U886_CAJCA</name>
<gene>
    <name evidence="4" type="ORF">KK1_008236</name>
</gene>
<keyword evidence="2" id="KW-0812">Transmembrane</keyword>
<evidence type="ECO:0000256" key="1">
    <source>
        <dbReference type="SAM" id="MobiDB-lite"/>
    </source>
</evidence>
<evidence type="ECO:0000313" key="5">
    <source>
        <dbReference type="Proteomes" id="UP000075243"/>
    </source>
</evidence>
<dbReference type="Proteomes" id="UP000075243">
    <property type="component" value="Chromosome 2"/>
</dbReference>
<protein>
    <recommendedName>
        <fullName evidence="3">Late embryogenesis abundant protein LEA-2 subgroup domain-containing protein</fullName>
    </recommendedName>
</protein>
<keyword evidence="2" id="KW-0472">Membrane</keyword>
<dbReference type="AlphaFoldDB" id="A0A151U886"/>
<feature type="transmembrane region" description="Helical" evidence="2">
    <location>
        <begin position="23"/>
        <end position="46"/>
    </location>
</feature>
<sequence length="211" mass="22964">MAASAPPTAPRPKRPRPPSGRTNLASCVVATIFLIFIVIVILIVYYTVFKPQDPKIAVNAVQLPSFSVANGSVNFTFSQYAAVRNPNRAAFSHYDSSLQLLYSGSQVGFMFIPAGEIDAGRTQYMAATFSVQSFPLSAPQRLGPTLPNGDVKKKMGFNYGLRVQPTMEIESKLEMAGRVRVLHFFTHRVYAKAGCRVAIAVSDGSVLGFHC</sequence>
<keyword evidence="5" id="KW-1185">Reference proteome</keyword>
<dbReference type="Gramene" id="C.cajan_07993.t">
    <property type="protein sequence ID" value="C.cajan_07993.t"/>
    <property type="gene ID" value="C.cajan_07993"/>
</dbReference>
<dbReference type="PANTHER" id="PTHR31852">
    <property type="entry name" value="LATE EMBRYOGENESIS ABUNDANT (LEA) HYDROXYPROLINE-RICH GLYCOPROTEIN FAMILY"/>
    <property type="match status" value="1"/>
</dbReference>